<protein>
    <submittedName>
        <fullName evidence="2">DUF6456 domain-containing protein</fullName>
    </submittedName>
</protein>
<dbReference type="Pfam" id="PF20057">
    <property type="entry name" value="DUF6456"/>
    <property type="match status" value="1"/>
</dbReference>
<comment type="caution">
    <text evidence="2">The sequence shown here is derived from an EMBL/GenBank/DDBJ whole genome shotgun (WGS) entry which is preliminary data.</text>
</comment>
<proteinExistence type="predicted"/>
<dbReference type="InterPro" id="IPR045599">
    <property type="entry name" value="DUF6456"/>
</dbReference>
<evidence type="ECO:0000259" key="1">
    <source>
        <dbReference type="Pfam" id="PF20057"/>
    </source>
</evidence>
<reference evidence="2 3" key="1">
    <citation type="submission" date="2022-04" db="EMBL/GenBank/DDBJ databases">
        <authorList>
            <person name="Huq M.A."/>
        </authorList>
    </citation>
    <scope>NUCLEOTIDE SEQUENCE [LARGE SCALE GENOMIC DNA]</scope>
    <source>
        <strain evidence="2 3">MAH-33</strain>
    </source>
</reference>
<dbReference type="EMBL" id="JALKHS010000021">
    <property type="protein sequence ID" value="MCK0533575.1"/>
    <property type="molecule type" value="Genomic_DNA"/>
</dbReference>
<dbReference type="RefSeq" id="WP_247234778.1">
    <property type="nucleotide sequence ID" value="NZ_JALKHS010000021.1"/>
</dbReference>
<gene>
    <name evidence="2" type="ORF">MU848_18445</name>
</gene>
<evidence type="ECO:0000313" key="3">
    <source>
        <dbReference type="Proteomes" id="UP001203512"/>
    </source>
</evidence>
<feature type="domain" description="DUF6456" evidence="1">
    <location>
        <begin position="21"/>
        <end position="150"/>
    </location>
</feature>
<name>A0ABT0E2H2_9SPHN</name>
<sequence length="152" mass="16247">MRGQYVEHRIEDPAGQVQTVAVNLGESPLAWLHARGHLSDRYYSAGELLRADWEKAGLGPRVTMRWDAAPATGGARRGAGTPDPSMAQLSARERFHAAIAAAGPGLGDILWRVACAGEGLAAAERALGWPSRAGKLVLTLALERVAAWYRVP</sequence>
<evidence type="ECO:0000313" key="2">
    <source>
        <dbReference type="EMBL" id="MCK0533575.1"/>
    </source>
</evidence>
<accession>A0ABT0E2H2</accession>
<organism evidence="2 3">
    <name type="scientific">Sphingobium agri</name>
    <dbReference type="NCBI Taxonomy" id="2933566"/>
    <lineage>
        <taxon>Bacteria</taxon>
        <taxon>Pseudomonadati</taxon>
        <taxon>Pseudomonadota</taxon>
        <taxon>Alphaproteobacteria</taxon>
        <taxon>Sphingomonadales</taxon>
        <taxon>Sphingomonadaceae</taxon>
        <taxon>Sphingobium</taxon>
    </lineage>
</organism>
<keyword evidence="3" id="KW-1185">Reference proteome</keyword>
<dbReference type="Proteomes" id="UP001203512">
    <property type="component" value="Unassembled WGS sequence"/>
</dbReference>